<evidence type="ECO:0000256" key="3">
    <source>
        <dbReference type="ARBA" id="ARBA00012759"/>
    </source>
</evidence>
<dbReference type="InterPro" id="IPR038765">
    <property type="entry name" value="Papain-like_cys_pep_sf"/>
</dbReference>
<dbReference type="RefSeq" id="XP_051445259.1">
    <property type="nucleotide sequence ID" value="XM_051588451.1"/>
</dbReference>
<dbReference type="EC" id="3.4.19.12" evidence="3"/>
<evidence type="ECO:0000313" key="11">
    <source>
        <dbReference type="Proteomes" id="UP001206595"/>
    </source>
</evidence>
<dbReference type="GO" id="GO:0043130">
    <property type="term" value="F:ubiquitin binding"/>
    <property type="evidence" value="ECO:0007669"/>
    <property type="project" value="TreeGrafter"/>
</dbReference>
<dbReference type="InterPro" id="IPR003323">
    <property type="entry name" value="OTU_dom"/>
</dbReference>
<dbReference type="GO" id="GO:0071108">
    <property type="term" value="P:protein K48-linked deubiquitination"/>
    <property type="evidence" value="ECO:0007669"/>
    <property type="project" value="TreeGrafter"/>
</dbReference>
<dbReference type="Proteomes" id="UP001206595">
    <property type="component" value="Unassembled WGS sequence"/>
</dbReference>
<evidence type="ECO:0000256" key="4">
    <source>
        <dbReference type="ARBA" id="ARBA00022670"/>
    </source>
</evidence>
<evidence type="ECO:0000256" key="2">
    <source>
        <dbReference type="ARBA" id="ARBA00006579"/>
    </source>
</evidence>
<sequence length="290" mass="33380">MLKGFLRHKSIQPLTPPSPTLRASNMTSQEQNDWQPELTDEQILAFEQKIKDEEAEKIPLVCQKESIDALEKEFQDNKPFLEKVQKLKETNDELRKCRGDGNCFFRAFAFAWFESLMRNPHIFKAGVEKLKSTTELLLSGGFQELAFEDFYDVTLNQLEQIPDSDPDLLLVNFQTEEISNSIVMHLRFVTSAYLKIHSAEYEPFLIVESISIDQFCAQEVEAFGRESDHLQITALTKALDVPVEVLYLDGSSGDHVAVHEFWPDEASKGSRKALQLIYRPGHYDILYRKE</sequence>
<reference evidence="10" key="1">
    <citation type="submission" date="2021-06" db="EMBL/GenBank/DDBJ databases">
        <authorList>
            <consortium name="DOE Joint Genome Institute"/>
            <person name="Mondo S.J."/>
            <person name="Amses K.R."/>
            <person name="Simmons D.R."/>
            <person name="Longcore J.E."/>
            <person name="Seto K."/>
            <person name="Alves G.H."/>
            <person name="Bonds A.E."/>
            <person name="Quandt C.A."/>
            <person name="Davis W.J."/>
            <person name="Chang Y."/>
            <person name="Letcher P.M."/>
            <person name="Powell M.J."/>
            <person name="Kuo A."/>
            <person name="Labutti K."/>
            <person name="Pangilinan J."/>
            <person name="Andreopoulos W."/>
            <person name="Tritt A."/>
            <person name="Riley R."/>
            <person name="Hundley H."/>
            <person name="Johnson J."/>
            <person name="Lipzen A."/>
            <person name="Barry K."/>
            <person name="Berbee M.L."/>
            <person name="Buchler N.E."/>
            <person name="Grigoriev I.V."/>
            <person name="Spatafora J.W."/>
            <person name="Stajich J.E."/>
            <person name="James T.Y."/>
        </authorList>
    </citation>
    <scope>NUCLEOTIDE SEQUENCE</scope>
    <source>
        <strain evidence="10">AG</strain>
    </source>
</reference>
<proteinExistence type="inferred from homology"/>
<dbReference type="CDD" id="cd22749">
    <property type="entry name" value="Otubain_C65"/>
    <property type="match status" value="1"/>
</dbReference>
<protein>
    <recommendedName>
        <fullName evidence="3">ubiquitinyl hydrolase 1</fullName>
        <ecNumber evidence="3">3.4.19.12</ecNumber>
    </recommendedName>
</protein>
<evidence type="ECO:0000256" key="6">
    <source>
        <dbReference type="ARBA" id="ARBA00022801"/>
    </source>
</evidence>
<dbReference type="InterPro" id="IPR042468">
    <property type="entry name" value="Peptidase_C65_otubain_sub1"/>
</dbReference>
<evidence type="ECO:0000256" key="5">
    <source>
        <dbReference type="ARBA" id="ARBA00022786"/>
    </source>
</evidence>
<evidence type="ECO:0000256" key="1">
    <source>
        <dbReference type="ARBA" id="ARBA00000707"/>
    </source>
</evidence>
<dbReference type="PROSITE" id="PS50802">
    <property type="entry name" value="OTU"/>
    <property type="match status" value="1"/>
</dbReference>
<dbReference type="GO" id="GO:0004843">
    <property type="term" value="F:cysteine-type deubiquitinase activity"/>
    <property type="evidence" value="ECO:0007669"/>
    <property type="project" value="UniProtKB-EC"/>
</dbReference>
<comment type="caution">
    <text evidence="10">The sequence shown here is derived from an EMBL/GenBank/DDBJ whole genome shotgun (WGS) entry which is preliminary data.</text>
</comment>
<keyword evidence="7" id="KW-0788">Thiol protease</keyword>
<keyword evidence="11" id="KW-1185">Reference proteome</keyword>
<dbReference type="EMBL" id="MU620913">
    <property type="protein sequence ID" value="KAI8580255.1"/>
    <property type="molecule type" value="Genomic_DNA"/>
</dbReference>
<keyword evidence="5" id="KW-0833">Ubl conjugation pathway</keyword>
<dbReference type="Pfam" id="PF10275">
    <property type="entry name" value="Peptidase_C65"/>
    <property type="match status" value="1"/>
</dbReference>
<evidence type="ECO:0000313" key="10">
    <source>
        <dbReference type="EMBL" id="KAI8580255.1"/>
    </source>
</evidence>
<dbReference type="Gene3D" id="1.20.1300.20">
    <property type="entry name" value="Peptidase C65 Otubain, subdomain 2"/>
    <property type="match status" value="1"/>
</dbReference>
<dbReference type="PANTHER" id="PTHR12931:SF15">
    <property type="entry name" value="UBIQUITIN THIOESTERASE OTUBAIN-LIKE"/>
    <property type="match status" value="1"/>
</dbReference>
<gene>
    <name evidence="10" type="ORF">K450DRAFT_237599</name>
</gene>
<evidence type="ECO:0000259" key="9">
    <source>
        <dbReference type="PROSITE" id="PS50802"/>
    </source>
</evidence>
<dbReference type="InterPro" id="IPR019400">
    <property type="entry name" value="Peptidase_C65_otubain"/>
</dbReference>
<reference evidence="10" key="2">
    <citation type="journal article" date="2022" name="Proc. Natl. Acad. Sci. U.S.A.">
        <title>Diploid-dominant life cycles characterize the early evolution of Fungi.</title>
        <authorList>
            <person name="Amses K.R."/>
            <person name="Simmons D.R."/>
            <person name="Longcore J.E."/>
            <person name="Mondo S.J."/>
            <person name="Seto K."/>
            <person name="Jeronimo G.H."/>
            <person name="Bonds A.E."/>
            <person name="Quandt C.A."/>
            <person name="Davis W.J."/>
            <person name="Chang Y."/>
            <person name="Federici B.A."/>
            <person name="Kuo A."/>
            <person name="LaButti K."/>
            <person name="Pangilinan J."/>
            <person name="Andreopoulos W."/>
            <person name="Tritt A."/>
            <person name="Riley R."/>
            <person name="Hundley H."/>
            <person name="Johnson J."/>
            <person name="Lipzen A."/>
            <person name="Barry K."/>
            <person name="Lang B.F."/>
            <person name="Cuomo C.A."/>
            <person name="Buchler N.E."/>
            <person name="Grigoriev I.V."/>
            <person name="Spatafora J.W."/>
            <person name="Stajich J.E."/>
            <person name="James T.Y."/>
        </authorList>
    </citation>
    <scope>NUCLEOTIDE SEQUENCE</scope>
    <source>
        <strain evidence="10">AG</strain>
    </source>
</reference>
<dbReference type="AlphaFoldDB" id="A0AAD5EDH4"/>
<dbReference type="GO" id="GO:0005634">
    <property type="term" value="C:nucleus"/>
    <property type="evidence" value="ECO:0007669"/>
    <property type="project" value="TreeGrafter"/>
</dbReference>
<dbReference type="SUPFAM" id="SSF54001">
    <property type="entry name" value="Cysteine proteinases"/>
    <property type="match status" value="1"/>
</dbReference>
<dbReference type="FunFam" id="1.20.1300.20:FF:000001">
    <property type="entry name" value="Ubiquitin thioesterase OTUB1"/>
    <property type="match status" value="1"/>
</dbReference>
<feature type="region of interest" description="Disordered" evidence="8">
    <location>
        <begin position="1"/>
        <end position="35"/>
    </location>
</feature>
<accession>A0AAD5EDH4</accession>
<dbReference type="PANTHER" id="PTHR12931">
    <property type="entry name" value="UBIQUITIN THIOLESTERASE PROTEIN OTUB"/>
    <property type="match status" value="1"/>
</dbReference>
<comment type="catalytic activity">
    <reaction evidence="1">
        <text>Thiol-dependent hydrolysis of ester, thioester, amide, peptide and isopeptide bonds formed by the C-terminal Gly of ubiquitin (a 76-residue protein attached to proteins as an intracellular targeting signal).</text>
        <dbReference type="EC" id="3.4.19.12"/>
    </reaction>
</comment>
<evidence type="ECO:0000256" key="8">
    <source>
        <dbReference type="SAM" id="MobiDB-lite"/>
    </source>
</evidence>
<comment type="similarity">
    <text evidence="2">Belongs to the peptidase C65 family.</text>
</comment>
<name>A0AAD5EDH4_UMBRA</name>
<dbReference type="InterPro" id="IPR042467">
    <property type="entry name" value="Peptidase_C65_otubain_sub2"/>
</dbReference>
<dbReference type="Gene3D" id="3.30.200.60">
    <property type="entry name" value="Peptidase C65 Otubain, subdomain 1"/>
    <property type="match status" value="1"/>
</dbReference>
<dbReference type="GeneID" id="75913796"/>
<evidence type="ECO:0000256" key="7">
    <source>
        <dbReference type="ARBA" id="ARBA00022807"/>
    </source>
</evidence>
<keyword evidence="4" id="KW-0645">Protease</keyword>
<dbReference type="GO" id="GO:0006508">
    <property type="term" value="P:proteolysis"/>
    <property type="evidence" value="ECO:0007669"/>
    <property type="project" value="UniProtKB-KW"/>
</dbReference>
<keyword evidence="6" id="KW-0378">Hydrolase</keyword>
<feature type="compositionally biased region" description="Basic residues" evidence="8">
    <location>
        <begin position="1"/>
        <end position="10"/>
    </location>
</feature>
<organism evidence="10 11">
    <name type="scientific">Umbelopsis ramanniana AG</name>
    <dbReference type="NCBI Taxonomy" id="1314678"/>
    <lineage>
        <taxon>Eukaryota</taxon>
        <taxon>Fungi</taxon>
        <taxon>Fungi incertae sedis</taxon>
        <taxon>Mucoromycota</taxon>
        <taxon>Mucoromycotina</taxon>
        <taxon>Umbelopsidomycetes</taxon>
        <taxon>Umbelopsidales</taxon>
        <taxon>Umbelopsidaceae</taxon>
        <taxon>Umbelopsis</taxon>
    </lineage>
</organism>
<feature type="domain" description="OTU" evidence="9">
    <location>
        <begin position="92"/>
        <end position="289"/>
    </location>
</feature>
<feature type="compositionally biased region" description="Polar residues" evidence="8">
    <location>
        <begin position="21"/>
        <end position="34"/>
    </location>
</feature>